<keyword evidence="1" id="KW-1133">Transmembrane helix</keyword>
<accession>A0ABN6VUH1</accession>
<dbReference type="PANTHER" id="PTHR30373:SF8">
    <property type="entry name" value="BLL7265 PROTEIN"/>
    <property type="match status" value="1"/>
</dbReference>
<dbReference type="RefSeq" id="WP_281999234.1">
    <property type="nucleotide sequence ID" value="NZ_AP027151.1"/>
</dbReference>
<evidence type="ECO:0000259" key="2">
    <source>
        <dbReference type="Pfam" id="PF04536"/>
    </source>
</evidence>
<reference evidence="3 4" key="1">
    <citation type="submission" date="2022-12" db="EMBL/GenBank/DDBJ databases">
        <title>Polyphasic characterization of Geotalea uranireducens NIT-SL11 newly isolated from a complex of sewage sludge and microbially reduced graphene oxide.</title>
        <authorList>
            <person name="Xie L."/>
            <person name="Yoshida N."/>
            <person name="Meng L."/>
        </authorList>
    </citation>
    <scope>NUCLEOTIDE SEQUENCE [LARGE SCALE GENOMIC DNA]</scope>
    <source>
        <strain evidence="3 4">NIT-SL11</strain>
    </source>
</reference>
<dbReference type="PANTHER" id="PTHR30373">
    <property type="entry name" value="UPF0603 PROTEIN YGCG"/>
    <property type="match status" value="1"/>
</dbReference>
<gene>
    <name evidence="3" type="ORF">GURASL_20400</name>
</gene>
<feature type="transmembrane region" description="Helical" evidence="1">
    <location>
        <begin position="48"/>
        <end position="65"/>
    </location>
</feature>
<keyword evidence="1" id="KW-0812">Transmembrane</keyword>
<proteinExistence type="predicted"/>
<dbReference type="Pfam" id="PF04536">
    <property type="entry name" value="TPM_phosphatase"/>
    <property type="match status" value="1"/>
</dbReference>
<keyword evidence="1" id="KW-0472">Membrane</keyword>
<keyword evidence="4" id="KW-1185">Reference proteome</keyword>
<feature type="transmembrane region" description="Helical" evidence="1">
    <location>
        <begin position="71"/>
        <end position="89"/>
    </location>
</feature>
<dbReference type="Gene3D" id="3.10.310.50">
    <property type="match status" value="1"/>
</dbReference>
<evidence type="ECO:0000256" key="1">
    <source>
        <dbReference type="SAM" id="Phobius"/>
    </source>
</evidence>
<dbReference type="EMBL" id="AP027151">
    <property type="protein sequence ID" value="BDV43117.1"/>
    <property type="molecule type" value="Genomic_DNA"/>
</dbReference>
<evidence type="ECO:0000313" key="3">
    <source>
        <dbReference type="EMBL" id="BDV43117.1"/>
    </source>
</evidence>
<sequence length="212" mass="23538">MVTKAEDFFTSAERERIRQAVVAAEATTAGEIATMLVDESDSYRDAEILGAVLLAGLAGILVAVGTSMHTIWSYIPLVFCLFFPARLAFRFLPSLKLPFAGRSRLNSAVAGRAIRSFYERGLYKTAGETGILIFISLLERKVWILGDRGINERIDPGFWQQMADELSRGIRQGNPCDALCVTIARCGAELRRHFPHQADDINELQDDLITSR</sequence>
<feature type="domain" description="TPM" evidence="2">
    <location>
        <begin position="112"/>
        <end position="184"/>
    </location>
</feature>
<protein>
    <recommendedName>
        <fullName evidence="2">TPM domain-containing protein</fullName>
    </recommendedName>
</protein>
<evidence type="ECO:0000313" key="4">
    <source>
        <dbReference type="Proteomes" id="UP001317705"/>
    </source>
</evidence>
<organism evidence="3 4">
    <name type="scientific">Geotalea uraniireducens</name>
    <dbReference type="NCBI Taxonomy" id="351604"/>
    <lineage>
        <taxon>Bacteria</taxon>
        <taxon>Pseudomonadati</taxon>
        <taxon>Thermodesulfobacteriota</taxon>
        <taxon>Desulfuromonadia</taxon>
        <taxon>Geobacterales</taxon>
        <taxon>Geobacteraceae</taxon>
        <taxon>Geotalea</taxon>
    </lineage>
</organism>
<dbReference type="Proteomes" id="UP001317705">
    <property type="component" value="Chromosome"/>
</dbReference>
<dbReference type="InterPro" id="IPR007621">
    <property type="entry name" value="TPM_dom"/>
</dbReference>
<name>A0ABN6VUH1_9BACT</name>